<organism evidence="1 2">
    <name type="scientific">Marinobacter salinus</name>
    <dbReference type="NCBI Taxonomy" id="1874317"/>
    <lineage>
        <taxon>Bacteria</taxon>
        <taxon>Pseudomonadati</taxon>
        <taxon>Pseudomonadota</taxon>
        <taxon>Gammaproteobacteria</taxon>
        <taxon>Pseudomonadales</taxon>
        <taxon>Marinobacteraceae</taxon>
        <taxon>Marinobacter</taxon>
    </lineage>
</organism>
<proteinExistence type="predicted"/>
<protein>
    <submittedName>
        <fullName evidence="1">Uncharacterized protein</fullName>
    </submittedName>
</protein>
<dbReference type="EMBL" id="CP017715">
    <property type="protein sequence ID" value="AOY88290.1"/>
    <property type="molecule type" value="Genomic_DNA"/>
</dbReference>
<reference evidence="1 2" key="1">
    <citation type="submission" date="2016-10" db="EMBL/GenBank/DDBJ databases">
        <title>Marinobacter salinus sp. nov., a moderately halophilic bacterium isolated from a tidal flat environment.</title>
        <authorList>
            <person name="Park S.-J."/>
        </authorList>
    </citation>
    <scope>NUCLEOTIDE SEQUENCE [LARGE SCALE GENOMIC DNA]</scope>
    <source>
        <strain evidence="1 2">Hb8</strain>
    </source>
</reference>
<name>A0A1D9GLP0_9GAMM</name>
<evidence type="ECO:0000313" key="2">
    <source>
        <dbReference type="Proteomes" id="UP000177445"/>
    </source>
</evidence>
<accession>A0A1D9GLP0</accession>
<sequence length="106" mass="11882">MLTRLPTEIKCQNEEKSGADDGWFNAVIPAQSDHMAAPNMTFWPHFLRRTVGVAVIDNRQQLDRGLRHPPFWGCAALASYLCFLLGKIKRKIMTLLLGFLKGVAGL</sequence>
<dbReference type="STRING" id="1874317.BKP64_09000"/>
<dbReference type="KEGG" id="msq:BKP64_09000"/>
<evidence type="ECO:0000313" key="1">
    <source>
        <dbReference type="EMBL" id="AOY88290.1"/>
    </source>
</evidence>
<dbReference type="AlphaFoldDB" id="A0A1D9GLP0"/>
<gene>
    <name evidence="1" type="ORF">BKP64_09000</name>
</gene>
<dbReference type="Proteomes" id="UP000177445">
    <property type="component" value="Chromosome"/>
</dbReference>
<keyword evidence="2" id="KW-1185">Reference proteome</keyword>